<dbReference type="VEuPathDB" id="FungiDB:PABG_12249"/>
<feature type="region of interest" description="Disordered" evidence="1">
    <location>
        <begin position="123"/>
        <end position="307"/>
    </location>
</feature>
<feature type="compositionally biased region" description="Basic and acidic residues" evidence="1">
    <location>
        <begin position="150"/>
        <end position="167"/>
    </location>
</feature>
<feature type="non-terminal residue" evidence="2">
    <location>
        <position position="1"/>
    </location>
</feature>
<feature type="compositionally biased region" description="Acidic residues" evidence="1">
    <location>
        <begin position="250"/>
        <end position="263"/>
    </location>
</feature>
<evidence type="ECO:0000313" key="3">
    <source>
        <dbReference type="Proteomes" id="UP000242814"/>
    </source>
</evidence>
<comment type="caution">
    <text evidence="2">The sequence shown here is derived from an EMBL/GenBank/DDBJ whole genome shotgun (WGS) entry which is preliminary data.</text>
</comment>
<proteinExistence type="predicted"/>
<name>A0A1D2JDD7_PARBR</name>
<reference evidence="2 3" key="1">
    <citation type="submission" date="2016-06" db="EMBL/GenBank/DDBJ databases">
        <authorList>
            <person name="Kjaerup R.B."/>
            <person name="Dalgaard T.S."/>
            <person name="Juul-Madsen H.R."/>
        </authorList>
    </citation>
    <scope>NUCLEOTIDE SEQUENCE [LARGE SCALE GENOMIC DNA]</scope>
    <source>
        <strain evidence="2 3">Pb300</strain>
    </source>
</reference>
<feature type="compositionally biased region" description="Basic and acidic residues" evidence="1">
    <location>
        <begin position="264"/>
        <end position="298"/>
    </location>
</feature>
<sequence length="307" mass="34555">EQPPMDARAYLFSQGWQGPGNPLNPTRCPGHHGGLGLTKPILVARKKNTHGLGKKTTHDYTNQWWLRGFEAALKGVGDDGSATPSSDGSGFGASGTSELYRFFVKGEGLEGTINRIVGKDVKGKEEMRRVGGDSVVSGEGVEKRKRKRRNETEDAEERREERALRKETSRKKRKMDGDRSFEGGNAGGGVVAVDSTEKKWRSKKEKKEKKEEKEKDPAKLEEITVDKPAEKRKRKKWEKLGTSESGSLAVEEEGIIEEANEDAVYDKNARKKQKKEEKEEARRGPKRMEKESRKNGRKDGKKFRDKK</sequence>
<evidence type="ECO:0000313" key="2">
    <source>
        <dbReference type="EMBL" id="ODH26962.1"/>
    </source>
</evidence>
<organism evidence="2 3">
    <name type="scientific">Paracoccidioides brasiliensis</name>
    <dbReference type="NCBI Taxonomy" id="121759"/>
    <lineage>
        <taxon>Eukaryota</taxon>
        <taxon>Fungi</taxon>
        <taxon>Dikarya</taxon>
        <taxon>Ascomycota</taxon>
        <taxon>Pezizomycotina</taxon>
        <taxon>Eurotiomycetes</taxon>
        <taxon>Eurotiomycetidae</taxon>
        <taxon>Onygenales</taxon>
        <taxon>Ajellomycetaceae</taxon>
        <taxon>Paracoccidioides</taxon>
    </lineage>
</organism>
<dbReference type="AlphaFoldDB" id="A0A1D2JDD7"/>
<gene>
    <name evidence="2" type="ORF">ACO22_04360</name>
</gene>
<accession>A0A1D2JDD7</accession>
<evidence type="ECO:0000256" key="1">
    <source>
        <dbReference type="SAM" id="MobiDB-lite"/>
    </source>
</evidence>
<dbReference type="VEuPathDB" id="FungiDB:PADG_06748"/>
<evidence type="ECO:0008006" key="4">
    <source>
        <dbReference type="Google" id="ProtNLM"/>
    </source>
</evidence>
<protein>
    <recommendedName>
        <fullName evidence="4">G-patch domain-containing protein</fullName>
    </recommendedName>
</protein>
<dbReference type="EMBL" id="LZYO01000170">
    <property type="protein sequence ID" value="ODH26962.1"/>
    <property type="molecule type" value="Genomic_DNA"/>
</dbReference>
<dbReference type="Proteomes" id="UP000242814">
    <property type="component" value="Unassembled WGS sequence"/>
</dbReference>
<feature type="compositionally biased region" description="Basic and acidic residues" evidence="1">
    <location>
        <begin position="208"/>
        <end position="229"/>
    </location>
</feature>